<evidence type="ECO:0000256" key="1">
    <source>
        <dbReference type="ARBA" id="ARBA00022679"/>
    </source>
</evidence>
<evidence type="ECO:0000313" key="4">
    <source>
        <dbReference type="EMBL" id="MDA0137595.1"/>
    </source>
</evidence>
<accession>A0ABT4RGC5</accession>
<dbReference type="InterPro" id="IPR041633">
    <property type="entry name" value="Polbeta"/>
</dbReference>
<organism evidence="4 5">
    <name type="scientific">Solirubrobacter deserti</name>
    <dbReference type="NCBI Taxonomy" id="2282478"/>
    <lineage>
        <taxon>Bacteria</taxon>
        <taxon>Bacillati</taxon>
        <taxon>Actinomycetota</taxon>
        <taxon>Thermoleophilia</taxon>
        <taxon>Solirubrobacterales</taxon>
        <taxon>Solirubrobacteraceae</taxon>
        <taxon>Solirubrobacter</taxon>
    </lineage>
</organism>
<dbReference type="SUPFAM" id="SSF81301">
    <property type="entry name" value="Nucleotidyltransferase"/>
    <property type="match status" value="1"/>
</dbReference>
<name>A0ABT4RGC5_9ACTN</name>
<dbReference type="InterPro" id="IPR043519">
    <property type="entry name" value="NT_sf"/>
</dbReference>
<feature type="domain" description="Adenylyltransferase AadA C-terminal" evidence="2">
    <location>
        <begin position="121"/>
        <end position="199"/>
    </location>
</feature>
<reference evidence="4" key="1">
    <citation type="submission" date="2022-10" db="EMBL/GenBank/DDBJ databases">
        <title>The WGS of Solirubrobacter sp. CPCC 204708.</title>
        <authorList>
            <person name="Jiang Z."/>
        </authorList>
    </citation>
    <scope>NUCLEOTIDE SEQUENCE</scope>
    <source>
        <strain evidence="4">CPCC 204708</strain>
    </source>
</reference>
<dbReference type="EMBL" id="JAPCID010000010">
    <property type="protein sequence ID" value="MDA0137595.1"/>
    <property type="molecule type" value="Genomic_DNA"/>
</dbReference>
<dbReference type="Pfam" id="PF18765">
    <property type="entry name" value="Polbeta"/>
    <property type="match status" value="1"/>
</dbReference>
<feature type="domain" description="Polymerase beta nucleotidyltransferase" evidence="3">
    <location>
        <begin position="13"/>
        <end position="73"/>
    </location>
</feature>
<sequence length="220" mass="24298">MELSAAQKLVAELDPRGVYLFGSAVHGGLQPRSDLDVFVVARERLTDAQKRRLFEGLRAIKGRNVEVTVVAHGRMEFQWGGWLPDRWEEGENHDLPILVHKVLLASRTLHGPPPQALLEPPAPDEIRQAMLDTVEPVLLDLHEDTTNVLLTLCRIYYSLVTGDIASKGEAAAWALARFPHEALAKARAIYLGGLPENYAGLDVDYAAANLRALIAQQDRA</sequence>
<proteinExistence type="predicted"/>
<evidence type="ECO:0000313" key="5">
    <source>
        <dbReference type="Proteomes" id="UP001147700"/>
    </source>
</evidence>
<protein>
    <submittedName>
        <fullName evidence="4">DUF4111 domain-containing protein</fullName>
    </submittedName>
</protein>
<keyword evidence="1" id="KW-0808">Transferase</keyword>
<dbReference type="InterPro" id="IPR025184">
    <property type="entry name" value="AadA_C"/>
</dbReference>
<gene>
    <name evidence="4" type="ORF">OJ962_08815</name>
</gene>
<dbReference type="Proteomes" id="UP001147700">
    <property type="component" value="Unassembled WGS sequence"/>
</dbReference>
<dbReference type="RefSeq" id="WP_238932274.1">
    <property type="nucleotide sequence ID" value="NZ_JAPCID010000010.1"/>
</dbReference>
<evidence type="ECO:0000259" key="2">
    <source>
        <dbReference type="Pfam" id="PF13427"/>
    </source>
</evidence>
<dbReference type="CDD" id="cd05403">
    <property type="entry name" value="NT_KNTase_like"/>
    <property type="match status" value="1"/>
</dbReference>
<evidence type="ECO:0000259" key="3">
    <source>
        <dbReference type="Pfam" id="PF18765"/>
    </source>
</evidence>
<dbReference type="Pfam" id="PF13427">
    <property type="entry name" value="AadA_C"/>
    <property type="match status" value="1"/>
</dbReference>
<keyword evidence="5" id="KW-1185">Reference proteome</keyword>
<dbReference type="Gene3D" id="3.30.460.10">
    <property type="entry name" value="Beta Polymerase, domain 2"/>
    <property type="match status" value="1"/>
</dbReference>
<comment type="caution">
    <text evidence="4">The sequence shown here is derived from an EMBL/GenBank/DDBJ whole genome shotgun (WGS) entry which is preliminary data.</text>
</comment>